<evidence type="ECO:0000313" key="2">
    <source>
        <dbReference type="EMBL" id="ACS86076.1"/>
    </source>
</evidence>
<reference evidence="2" key="1">
    <citation type="submission" date="2009-06" db="EMBL/GenBank/DDBJ databases">
        <title>Complete sequence of Dickeya dadantii Ech703.</title>
        <authorList>
            <consortium name="US DOE Joint Genome Institute"/>
            <person name="Lucas S."/>
            <person name="Copeland A."/>
            <person name="Lapidus A."/>
            <person name="Glavina del Rio T."/>
            <person name="Dalin E."/>
            <person name="Tice H."/>
            <person name="Bruce D."/>
            <person name="Goodwin L."/>
            <person name="Pitluck S."/>
            <person name="Chertkov O."/>
            <person name="Brettin T."/>
            <person name="Detter J.C."/>
            <person name="Han C."/>
            <person name="Larimer F."/>
            <person name="Land M."/>
            <person name="Hauser L."/>
            <person name="Kyrpides N."/>
            <person name="Mikhailova N."/>
            <person name="Balakrishnan V."/>
            <person name="Glasner J."/>
            <person name="Perna N.T."/>
        </authorList>
    </citation>
    <scope>NUCLEOTIDE SEQUENCE [LARGE SCALE GENOMIC DNA]</scope>
    <source>
        <strain evidence="2">Ech703</strain>
    </source>
</reference>
<feature type="transmembrane region" description="Helical" evidence="1">
    <location>
        <begin position="42"/>
        <end position="58"/>
    </location>
</feature>
<keyword evidence="3" id="KW-1185">Reference proteome</keyword>
<dbReference type="HOGENOM" id="CLU_140365_0_0_6"/>
<keyword evidence="1" id="KW-0812">Transmembrane</keyword>
<keyword evidence="1" id="KW-1133">Transmembrane helix</keyword>
<protein>
    <submittedName>
        <fullName evidence="2">Uncharacterized protein</fullName>
    </submittedName>
</protein>
<feature type="transmembrane region" description="Helical" evidence="1">
    <location>
        <begin position="6"/>
        <end position="22"/>
    </location>
</feature>
<feature type="transmembrane region" description="Helical" evidence="1">
    <location>
        <begin position="94"/>
        <end position="114"/>
    </location>
</feature>
<dbReference type="Proteomes" id="UP000002734">
    <property type="component" value="Chromosome"/>
</dbReference>
<dbReference type="KEGG" id="dda:Dd703_2292"/>
<dbReference type="eggNOG" id="ENOG5031BJ4">
    <property type="taxonomic scope" value="Bacteria"/>
</dbReference>
<gene>
    <name evidence="2" type="ordered locus">Dd703_2292</name>
</gene>
<sequence length="123" mass="13824">MTNNRGWVGVVGCFVLFILVFLSQKMTLSRVAINDGFRGEPGMLLFLLPGLVSCYLSGCRRLKYTLLGALAASLICLLLLQVRWSEPVSFWQELAYLAGAVFWCLLGGLTFLFLRAVSRHYFH</sequence>
<dbReference type="GO" id="GO:0016020">
    <property type="term" value="C:membrane"/>
    <property type="evidence" value="ECO:0007669"/>
    <property type="project" value="InterPro"/>
</dbReference>
<evidence type="ECO:0000256" key="1">
    <source>
        <dbReference type="SAM" id="Phobius"/>
    </source>
</evidence>
<organism evidence="2 3">
    <name type="scientific">Musicola paradisiaca (strain Ech703)</name>
    <name type="common">Dickeya paradisiaca</name>
    <name type="synonym">Dickeya dadantii</name>
    <dbReference type="NCBI Taxonomy" id="579405"/>
    <lineage>
        <taxon>Bacteria</taxon>
        <taxon>Pseudomonadati</taxon>
        <taxon>Pseudomonadota</taxon>
        <taxon>Gammaproteobacteria</taxon>
        <taxon>Enterobacterales</taxon>
        <taxon>Pectobacteriaceae</taxon>
        <taxon>Musicola</taxon>
    </lineage>
</organism>
<dbReference type="AlphaFoldDB" id="C6C8B0"/>
<proteinExistence type="predicted"/>
<keyword evidence="1" id="KW-0472">Membrane</keyword>
<dbReference type="InterPro" id="IPR020368">
    <property type="entry name" value="Uncharacterised_YbjM"/>
</dbReference>
<dbReference type="Pfam" id="PF11045">
    <property type="entry name" value="YbjM"/>
    <property type="match status" value="1"/>
</dbReference>
<dbReference type="RefSeq" id="WP_015853983.1">
    <property type="nucleotide sequence ID" value="NC_012880.1"/>
</dbReference>
<evidence type="ECO:0000313" key="3">
    <source>
        <dbReference type="Proteomes" id="UP000002734"/>
    </source>
</evidence>
<feature type="transmembrane region" description="Helical" evidence="1">
    <location>
        <begin position="64"/>
        <end position="82"/>
    </location>
</feature>
<name>C6C8B0_MUSP7</name>
<accession>C6C8B0</accession>
<dbReference type="EMBL" id="CP001654">
    <property type="protein sequence ID" value="ACS86076.1"/>
    <property type="molecule type" value="Genomic_DNA"/>
</dbReference>